<proteinExistence type="predicted"/>
<dbReference type="Proteomes" id="UP000007978">
    <property type="component" value="Chromosome 3"/>
</dbReference>
<evidence type="ECO:0000313" key="2">
    <source>
        <dbReference type="Proteomes" id="UP000007978"/>
    </source>
</evidence>
<dbReference type="OrthoDB" id="3549294at2759"/>
<dbReference type="KEGG" id="fpu:FPSE_03921"/>
<evidence type="ECO:0000313" key="1">
    <source>
        <dbReference type="EMBL" id="EKJ75741.1"/>
    </source>
</evidence>
<dbReference type="RefSeq" id="XP_009255314.1">
    <property type="nucleotide sequence ID" value="XM_009257039.1"/>
</dbReference>
<comment type="caution">
    <text evidence="1">The sequence shown here is derived from an EMBL/GenBank/DDBJ whole genome shotgun (WGS) entry which is preliminary data.</text>
</comment>
<protein>
    <submittedName>
        <fullName evidence="1">Uncharacterized protein</fullName>
    </submittedName>
</protein>
<dbReference type="eggNOG" id="ENOG502SIZE">
    <property type="taxonomic scope" value="Eukaryota"/>
</dbReference>
<reference evidence="1 2" key="1">
    <citation type="journal article" date="2012" name="PLoS Pathog.">
        <title>Comparative pathogenomics reveals horizontally acquired novel virulence genes in fungi infecting cereal hosts.</title>
        <authorList>
            <person name="Gardiner D.M."/>
            <person name="McDonald M.C."/>
            <person name="Covarelli L."/>
            <person name="Solomon P.S."/>
            <person name="Rusu A.G."/>
            <person name="Marshall M."/>
            <person name="Kazan K."/>
            <person name="Chakraborty S."/>
            <person name="McDonald B.A."/>
            <person name="Manners J.M."/>
        </authorList>
    </citation>
    <scope>NUCLEOTIDE SEQUENCE [LARGE SCALE GENOMIC DNA]</scope>
    <source>
        <strain evidence="1 2">CS3096</strain>
    </source>
</reference>
<organism evidence="1 2">
    <name type="scientific">Fusarium pseudograminearum (strain CS3096)</name>
    <name type="common">Wheat and barley crown-rot fungus</name>
    <dbReference type="NCBI Taxonomy" id="1028729"/>
    <lineage>
        <taxon>Eukaryota</taxon>
        <taxon>Fungi</taxon>
        <taxon>Dikarya</taxon>
        <taxon>Ascomycota</taxon>
        <taxon>Pezizomycotina</taxon>
        <taxon>Sordariomycetes</taxon>
        <taxon>Hypocreomycetidae</taxon>
        <taxon>Hypocreales</taxon>
        <taxon>Nectriaceae</taxon>
        <taxon>Fusarium</taxon>
    </lineage>
</organism>
<gene>
    <name evidence="1" type="ORF">FPSE_03921</name>
</gene>
<accession>K3UTD3</accession>
<sequence length="379" mass="43310">MVYDTDIVATFTGLGRDRNRCIATGHQSAFVIYSMPLPSRLLYLSWYRWWLQWQRHWDTNPRHFGSPKGEHKRLATSDFEIPDPLQLDKLLTLSCDSRAVNALLTSVFFEPDVESNICGMWLRGSFAFLNTIKDPNLLLRIMIKRDPELGFLWVGAFITGCHDKALREGRGGWWILNLAAAVWTGTLMSFIQEPVLCPAPGTMSIPRADECRLSFLCHGIEYTIPPLFPFAPFGSTALLDTNLDVREHWSCGKDHAVRYTGMTWRCNDGTEIKQEPEAPMVVMRPKTGQYLNINTKVEVDYEDYDSDDGTSESVTRHIFTWLREQDGFPIAERAIREHEWIDNFYSDGDEPIEGDARSTVGGHIHGWLLKTSTQRSNSI</sequence>
<name>K3UTD3_FUSPC</name>
<dbReference type="AlphaFoldDB" id="K3UTD3"/>
<dbReference type="EMBL" id="AFNW01000081">
    <property type="protein sequence ID" value="EKJ75741.1"/>
    <property type="molecule type" value="Genomic_DNA"/>
</dbReference>
<keyword evidence="2" id="KW-1185">Reference proteome</keyword>
<dbReference type="GeneID" id="20362539"/>
<dbReference type="HOGENOM" id="CLU_729662_0_0_1"/>